<evidence type="ECO:0000313" key="2">
    <source>
        <dbReference type="Proteomes" id="UP001497522"/>
    </source>
</evidence>
<dbReference type="EMBL" id="OZ023704">
    <property type="protein sequence ID" value="CAK9872870.1"/>
    <property type="molecule type" value="Genomic_DNA"/>
</dbReference>
<proteinExistence type="predicted"/>
<evidence type="ECO:0000313" key="1">
    <source>
        <dbReference type="EMBL" id="CAK9872870.1"/>
    </source>
</evidence>
<name>A0ABP1BD52_9BRYO</name>
<sequence length="89" mass="9623">MVDLVAESSIGLDEERRRRQFRSWNRPSSSRSSCVKRLDAAVSLHLLLAAAAANVFRHSEAVHQFSSFAILLVVAGDGGGACSTVVSFF</sequence>
<reference evidence="1" key="1">
    <citation type="submission" date="2024-03" db="EMBL/GenBank/DDBJ databases">
        <authorList>
            <consortium name="ELIXIR-Norway"/>
            <consortium name="Elixir Norway"/>
        </authorList>
    </citation>
    <scope>NUCLEOTIDE SEQUENCE</scope>
</reference>
<organism evidence="1 2">
    <name type="scientific">Sphagnum jensenii</name>
    <dbReference type="NCBI Taxonomy" id="128206"/>
    <lineage>
        <taxon>Eukaryota</taxon>
        <taxon>Viridiplantae</taxon>
        <taxon>Streptophyta</taxon>
        <taxon>Embryophyta</taxon>
        <taxon>Bryophyta</taxon>
        <taxon>Sphagnophytina</taxon>
        <taxon>Sphagnopsida</taxon>
        <taxon>Sphagnales</taxon>
        <taxon>Sphagnaceae</taxon>
        <taxon>Sphagnum</taxon>
    </lineage>
</organism>
<accession>A0ABP1BD52</accession>
<keyword evidence="2" id="KW-1185">Reference proteome</keyword>
<dbReference type="Proteomes" id="UP001497522">
    <property type="component" value="Chromosome 3"/>
</dbReference>
<gene>
    <name evidence="1" type="ORF">CSSPJE1EN2_LOCUS15440</name>
</gene>
<protein>
    <submittedName>
        <fullName evidence="1">Uncharacterized protein</fullName>
    </submittedName>
</protein>